<dbReference type="OrthoDB" id="9804774at2"/>
<evidence type="ECO:0000313" key="5">
    <source>
        <dbReference type="Proteomes" id="UP000019486"/>
    </source>
</evidence>
<comment type="caution">
    <text evidence="4">The sequence shown here is derived from an EMBL/GenBank/DDBJ whole genome shotgun (WGS) entry which is preliminary data.</text>
</comment>
<dbReference type="InterPro" id="IPR050259">
    <property type="entry name" value="SDR"/>
</dbReference>
<comment type="similarity">
    <text evidence="1 3">Belongs to the short-chain dehydrogenases/reductases (SDR) family.</text>
</comment>
<dbReference type="Gene3D" id="3.40.50.720">
    <property type="entry name" value="NAD(P)-binding Rossmann-like Domain"/>
    <property type="match status" value="1"/>
</dbReference>
<evidence type="ECO:0000256" key="3">
    <source>
        <dbReference type="RuleBase" id="RU000363"/>
    </source>
</evidence>
<evidence type="ECO:0008006" key="6">
    <source>
        <dbReference type="Google" id="ProtNLM"/>
    </source>
</evidence>
<proteinExistence type="inferred from homology"/>
<evidence type="ECO:0000256" key="1">
    <source>
        <dbReference type="ARBA" id="ARBA00006484"/>
    </source>
</evidence>
<evidence type="ECO:0000256" key="2">
    <source>
        <dbReference type="ARBA" id="ARBA00023002"/>
    </source>
</evidence>
<dbReference type="PROSITE" id="PS00061">
    <property type="entry name" value="ADH_SHORT"/>
    <property type="match status" value="1"/>
</dbReference>
<dbReference type="GO" id="GO:0032787">
    <property type="term" value="P:monocarboxylic acid metabolic process"/>
    <property type="evidence" value="ECO:0007669"/>
    <property type="project" value="UniProtKB-ARBA"/>
</dbReference>
<dbReference type="RefSeq" id="WP_037460314.1">
    <property type="nucleotide sequence ID" value="NZ_AVFL01000039.1"/>
</dbReference>
<dbReference type="Proteomes" id="UP000019486">
    <property type="component" value="Unassembled WGS sequence"/>
</dbReference>
<dbReference type="PANTHER" id="PTHR42879:SF2">
    <property type="entry name" value="3-OXOACYL-[ACYL-CARRIER-PROTEIN] REDUCTASE FABG"/>
    <property type="match status" value="1"/>
</dbReference>
<dbReference type="FunFam" id="3.40.50.720:FF:000173">
    <property type="entry name" value="3-oxoacyl-[acyl-carrier protein] reductase"/>
    <property type="match status" value="1"/>
</dbReference>
<dbReference type="GO" id="GO:0016491">
    <property type="term" value="F:oxidoreductase activity"/>
    <property type="evidence" value="ECO:0007669"/>
    <property type="project" value="UniProtKB-KW"/>
</dbReference>
<keyword evidence="5" id="KW-1185">Reference proteome</keyword>
<dbReference type="STRING" id="1385369.N825_09755"/>
<dbReference type="SUPFAM" id="SSF51735">
    <property type="entry name" value="NAD(P)-binding Rossmann-fold domains"/>
    <property type="match status" value="1"/>
</dbReference>
<dbReference type="AlphaFoldDB" id="W9GVB8"/>
<dbReference type="PRINTS" id="PR00081">
    <property type="entry name" value="GDHRDH"/>
</dbReference>
<name>W9GVB8_9PROT</name>
<keyword evidence="2" id="KW-0560">Oxidoreductase</keyword>
<reference evidence="4 5" key="1">
    <citation type="submission" date="2013-08" db="EMBL/GenBank/DDBJ databases">
        <title>The genome sequence of Skermanella stibiiresistens.</title>
        <authorList>
            <person name="Zhu W."/>
            <person name="Wang G."/>
        </authorList>
    </citation>
    <scope>NUCLEOTIDE SEQUENCE [LARGE SCALE GENOMIC DNA]</scope>
    <source>
        <strain evidence="4 5">SB22</strain>
    </source>
</reference>
<protein>
    <recommendedName>
        <fullName evidence="6">3-oxoacyl-ACP reductase</fullName>
    </recommendedName>
</protein>
<dbReference type="PRINTS" id="PR00080">
    <property type="entry name" value="SDRFAMILY"/>
</dbReference>
<evidence type="ECO:0000313" key="4">
    <source>
        <dbReference type="EMBL" id="EWY36596.1"/>
    </source>
</evidence>
<organism evidence="4 5">
    <name type="scientific">Skermanella stibiiresistens SB22</name>
    <dbReference type="NCBI Taxonomy" id="1385369"/>
    <lineage>
        <taxon>Bacteria</taxon>
        <taxon>Pseudomonadati</taxon>
        <taxon>Pseudomonadota</taxon>
        <taxon>Alphaproteobacteria</taxon>
        <taxon>Rhodospirillales</taxon>
        <taxon>Azospirillaceae</taxon>
        <taxon>Skermanella</taxon>
    </lineage>
</organism>
<dbReference type="EMBL" id="AVFL01000039">
    <property type="protein sequence ID" value="EWY36596.1"/>
    <property type="molecule type" value="Genomic_DNA"/>
</dbReference>
<dbReference type="PANTHER" id="PTHR42879">
    <property type="entry name" value="3-OXOACYL-(ACYL-CARRIER-PROTEIN) REDUCTASE"/>
    <property type="match status" value="1"/>
</dbReference>
<gene>
    <name evidence="4" type="ORF">N825_09755</name>
</gene>
<dbReference type="InterPro" id="IPR002347">
    <property type="entry name" value="SDR_fam"/>
</dbReference>
<dbReference type="InterPro" id="IPR036291">
    <property type="entry name" value="NAD(P)-bd_dom_sf"/>
</dbReference>
<sequence length="249" mass="26320">MTDPESVPRKLAIVTGGSRGIGRVITAVLVEAGYDVRFTYRTSGEEARSLEAELPGRVRGSSVDGTDAGAVSTFVGMVQDEGDIALLVNNAGVTKDNLVDRIGADEVRSVIDNNLCATVHFCRSVLPRMRRARFGDIVNISSLASGNVRPGNALYGASKAAVERFTQSLAIECARSNIAVNTVAPGFVETELTASFLDGQARRDLLARIPLRHLTTAREVAEAVLLLAARRPLLIGVTLPVGGGGHIIT</sequence>
<dbReference type="InterPro" id="IPR020904">
    <property type="entry name" value="Sc_DH/Rdtase_CS"/>
</dbReference>
<dbReference type="Pfam" id="PF00106">
    <property type="entry name" value="adh_short"/>
    <property type="match status" value="1"/>
</dbReference>
<accession>W9GVB8</accession>